<accession>A0A0A9HPT0</accession>
<proteinExistence type="predicted"/>
<reference evidence="1" key="2">
    <citation type="journal article" date="2015" name="Data Brief">
        <title>Shoot transcriptome of the giant reed, Arundo donax.</title>
        <authorList>
            <person name="Barrero R.A."/>
            <person name="Guerrero F.D."/>
            <person name="Moolhuijzen P."/>
            <person name="Goolsby J.A."/>
            <person name="Tidwell J."/>
            <person name="Bellgard S.E."/>
            <person name="Bellgard M.I."/>
        </authorList>
    </citation>
    <scope>NUCLEOTIDE SEQUENCE</scope>
    <source>
        <tissue evidence="1">Shoot tissue taken approximately 20 cm above the soil surface</tissue>
    </source>
</reference>
<protein>
    <submittedName>
        <fullName evidence="1">Uncharacterized protein</fullName>
    </submittedName>
</protein>
<evidence type="ECO:0000313" key="1">
    <source>
        <dbReference type="EMBL" id="JAE34928.1"/>
    </source>
</evidence>
<dbReference type="AlphaFoldDB" id="A0A0A9HPT0"/>
<dbReference type="EMBL" id="GBRH01162968">
    <property type="protein sequence ID" value="JAE34928.1"/>
    <property type="molecule type" value="Transcribed_RNA"/>
</dbReference>
<sequence>MTMQSCKHNVLFFFFNSEGSILM</sequence>
<reference evidence="1" key="1">
    <citation type="submission" date="2014-09" db="EMBL/GenBank/DDBJ databases">
        <authorList>
            <person name="Magalhaes I.L.F."/>
            <person name="Oliveira U."/>
            <person name="Santos F.R."/>
            <person name="Vidigal T.H.D.A."/>
            <person name="Brescovit A.D."/>
            <person name="Santos A.J."/>
        </authorList>
    </citation>
    <scope>NUCLEOTIDE SEQUENCE</scope>
    <source>
        <tissue evidence="1">Shoot tissue taken approximately 20 cm above the soil surface</tissue>
    </source>
</reference>
<organism evidence="1">
    <name type="scientific">Arundo donax</name>
    <name type="common">Giant reed</name>
    <name type="synonym">Donax arundinaceus</name>
    <dbReference type="NCBI Taxonomy" id="35708"/>
    <lineage>
        <taxon>Eukaryota</taxon>
        <taxon>Viridiplantae</taxon>
        <taxon>Streptophyta</taxon>
        <taxon>Embryophyta</taxon>
        <taxon>Tracheophyta</taxon>
        <taxon>Spermatophyta</taxon>
        <taxon>Magnoliopsida</taxon>
        <taxon>Liliopsida</taxon>
        <taxon>Poales</taxon>
        <taxon>Poaceae</taxon>
        <taxon>PACMAD clade</taxon>
        <taxon>Arundinoideae</taxon>
        <taxon>Arundineae</taxon>
        <taxon>Arundo</taxon>
    </lineage>
</organism>
<name>A0A0A9HPT0_ARUDO</name>